<feature type="region of interest" description="Disordered" evidence="3">
    <location>
        <begin position="1264"/>
        <end position="1307"/>
    </location>
</feature>
<feature type="compositionally biased region" description="Low complexity" evidence="3">
    <location>
        <begin position="1343"/>
        <end position="1357"/>
    </location>
</feature>
<dbReference type="InterPro" id="IPR000408">
    <property type="entry name" value="Reg_chr_condens"/>
</dbReference>
<evidence type="ECO:0000313" key="5">
    <source>
        <dbReference type="Proteomes" id="UP000092555"/>
    </source>
</evidence>
<name>A0A1A0HBN0_9ASCO</name>
<organism evidence="4 5">
    <name type="scientific">Metschnikowia bicuspidata var. bicuspidata NRRL YB-4993</name>
    <dbReference type="NCBI Taxonomy" id="869754"/>
    <lineage>
        <taxon>Eukaryota</taxon>
        <taxon>Fungi</taxon>
        <taxon>Dikarya</taxon>
        <taxon>Ascomycota</taxon>
        <taxon>Saccharomycotina</taxon>
        <taxon>Pichiomycetes</taxon>
        <taxon>Metschnikowiaceae</taxon>
        <taxon>Metschnikowia</taxon>
    </lineage>
</organism>
<evidence type="ECO:0000256" key="1">
    <source>
        <dbReference type="ARBA" id="ARBA00022737"/>
    </source>
</evidence>
<feature type="compositionally biased region" description="Polar residues" evidence="3">
    <location>
        <begin position="1448"/>
        <end position="1464"/>
    </location>
</feature>
<reference evidence="4 5" key="1">
    <citation type="submission" date="2016-05" db="EMBL/GenBank/DDBJ databases">
        <title>Comparative genomics of biotechnologically important yeasts.</title>
        <authorList>
            <consortium name="DOE Joint Genome Institute"/>
            <person name="Riley R."/>
            <person name="Haridas S."/>
            <person name="Wolfe K.H."/>
            <person name="Lopes M.R."/>
            <person name="Hittinger C.T."/>
            <person name="Goker M."/>
            <person name="Salamov A."/>
            <person name="Wisecaver J."/>
            <person name="Long T.M."/>
            <person name="Aerts A.L."/>
            <person name="Barry K."/>
            <person name="Choi C."/>
            <person name="Clum A."/>
            <person name="Coughlan A.Y."/>
            <person name="Deshpande S."/>
            <person name="Douglass A.P."/>
            <person name="Hanson S.J."/>
            <person name="Klenk H.-P."/>
            <person name="LaButti K."/>
            <person name="Lapidus A."/>
            <person name="Lindquist E."/>
            <person name="Lipzen A."/>
            <person name="Meier-kolthoff J.P."/>
            <person name="Ohm R.A."/>
            <person name="Otillar R.P."/>
            <person name="Pangilinan J."/>
            <person name="Peng Y."/>
            <person name="Rokas A."/>
            <person name="Rosa C.A."/>
            <person name="Scheuner C."/>
            <person name="Sibirny A.A."/>
            <person name="Slot J.C."/>
            <person name="Stielow J.B."/>
            <person name="Sun H."/>
            <person name="Kurtzman C.P."/>
            <person name="Blackwell M."/>
            <person name="Grigoriev I.V."/>
            <person name="Jeffries T.W."/>
        </authorList>
    </citation>
    <scope>NUCLEOTIDE SEQUENCE [LARGE SCALE GENOMIC DNA]</scope>
    <source>
        <strain evidence="4 5">NRRL YB-4993</strain>
    </source>
</reference>
<feature type="repeat" description="RCC1" evidence="2">
    <location>
        <begin position="330"/>
        <end position="396"/>
    </location>
</feature>
<dbReference type="GeneID" id="30027732"/>
<proteinExistence type="predicted"/>
<feature type="region of interest" description="Disordered" evidence="3">
    <location>
        <begin position="1"/>
        <end position="27"/>
    </location>
</feature>
<accession>A0A1A0HBN0</accession>
<dbReference type="STRING" id="869754.A0A1A0HBN0"/>
<dbReference type="PROSITE" id="PS50012">
    <property type="entry name" value="RCC1_3"/>
    <property type="match status" value="3"/>
</dbReference>
<feature type="repeat" description="RCC1" evidence="2">
    <location>
        <begin position="215"/>
        <end position="276"/>
    </location>
</feature>
<gene>
    <name evidence="4" type="ORF">METBIDRAFT_179531</name>
</gene>
<feature type="repeat" description="RCC1" evidence="2">
    <location>
        <begin position="277"/>
        <end position="329"/>
    </location>
</feature>
<dbReference type="InterPro" id="IPR036770">
    <property type="entry name" value="Ankyrin_rpt-contain_sf"/>
</dbReference>
<evidence type="ECO:0008006" key="6">
    <source>
        <dbReference type="Google" id="ProtNLM"/>
    </source>
</evidence>
<dbReference type="InterPro" id="IPR011333">
    <property type="entry name" value="SKP1/BTB/POZ_sf"/>
</dbReference>
<dbReference type="PANTHER" id="PTHR22872">
    <property type="entry name" value="BTK-BINDING PROTEIN-RELATED"/>
    <property type="match status" value="1"/>
</dbReference>
<feature type="compositionally biased region" description="Polar residues" evidence="3">
    <location>
        <begin position="1"/>
        <end position="13"/>
    </location>
</feature>
<evidence type="ECO:0000256" key="2">
    <source>
        <dbReference type="PROSITE-ProRule" id="PRU00235"/>
    </source>
</evidence>
<dbReference type="Gene3D" id="3.30.710.10">
    <property type="entry name" value="Potassium Channel Kv1.1, Chain A"/>
    <property type="match status" value="1"/>
</dbReference>
<feature type="region of interest" description="Disordered" evidence="3">
    <location>
        <begin position="1448"/>
        <end position="1484"/>
    </location>
</feature>
<protein>
    <recommendedName>
        <fullName evidence="6">BTB domain-containing protein</fullName>
    </recommendedName>
</protein>
<dbReference type="PANTHER" id="PTHR22872:SF2">
    <property type="entry name" value="INHIBITOR OF BRUTON TYROSINE KINASE"/>
    <property type="match status" value="1"/>
</dbReference>
<evidence type="ECO:0000313" key="4">
    <source>
        <dbReference type="EMBL" id="OBA21293.1"/>
    </source>
</evidence>
<feature type="compositionally biased region" description="Basic residues" evidence="3">
    <location>
        <begin position="1472"/>
        <end position="1484"/>
    </location>
</feature>
<feature type="region of interest" description="Disordered" evidence="3">
    <location>
        <begin position="168"/>
        <end position="197"/>
    </location>
</feature>
<dbReference type="OrthoDB" id="1893551at2759"/>
<dbReference type="Proteomes" id="UP000092555">
    <property type="component" value="Unassembled WGS sequence"/>
</dbReference>
<dbReference type="SUPFAM" id="SSF48403">
    <property type="entry name" value="Ankyrin repeat"/>
    <property type="match status" value="1"/>
</dbReference>
<dbReference type="Gene3D" id="1.25.40.20">
    <property type="entry name" value="Ankyrin repeat-containing domain"/>
    <property type="match status" value="1"/>
</dbReference>
<dbReference type="RefSeq" id="XP_018711803.1">
    <property type="nucleotide sequence ID" value="XM_018854756.1"/>
</dbReference>
<dbReference type="SUPFAM" id="SSF50985">
    <property type="entry name" value="RCC1/BLIP-II"/>
    <property type="match status" value="1"/>
</dbReference>
<evidence type="ECO:0000256" key="3">
    <source>
        <dbReference type="SAM" id="MobiDB-lite"/>
    </source>
</evidence>
<comment type="caution">
    <text evidence="4">The sequence shown here is derived from an EMBL/GenBank/DDBJ whole genome shotgun (WGS) entry which is preliminary data.</text>
</comment>
<dbReference type="Pfam" id="PF13540">
    <property type="entry name" value="RCC1_2"/>
    <property type="match status" value="1"/>
</dbReference>
<sequence length="1484" mass="163568">MAKSPIAQSTQDGASHRGPMDGPKAQNRPWAALHRAGKHVAGQRDVFGRTLLHICVLADDPASFRRVLRAGDSRSSLGATDLENGWNVLHYICHHKRLRCFSVLMAFLDPGGAPQPVLKDLLGRKDRSGATPLALLQNDTKDLFWVPQYINENGRFHLARRFAARRLDGRPGGNGRAAPETPVDNGTAHGGNAHNTRASLRDVGHDWWCDTRGGSGIYVLGANAHGNLGVGDSHDRSVPVPIDRPEAGAGGRALLQRPRVQLVEMSTHHAVLGTTDGTLYSCGVGSRGRLGQGKASSASRFRQVVLPAGALAVTACAVSSGHTVVLTASGALYAWGQNTLNQLGFTSAAPHNAFKTIADVYENSPVEIAGGDLRRKTAHIRGVAVSKIHSVAHSAHSLYFWGLDVGQIAVAAAGEASDHRVHGKSYSGVVVPQPKEVPMRDEIKLVATCETCTCVVTVSNELFVYYMGQRAKLPRLPPRASAEAHFDFFKPTCLTRAPSVKKVAMKTPAAVHVLLDSGDVIAFGLPARDIKALRSTRYSYAWLASEPSMRAVDIGNSADGSLLVCTRNGSVYLRSNLPPVPQRRPSSTGMAGLVPSAHKKFRKVEGLNRVLRATCNDTFTSFAFIRDDADSLPLKLQKNDFLEDMEYLSPFAEPDLYRKQDQLLDTDHDTNCYVSDFLYPPAPEQSAVEDDRLLLLSRMKAGLATFNEKNEQLESNDLLRKRTLQKYSRDKNKEPCSDSVFQRIPARSIDSHIQALKACIAGAPTCAPYEWLGAKFCDGKIELAQFPNFAIGFHTDIFRKRSRLCEQIFLPQEEGEYFVHQKIKGTYDATKRVIRFLSEVEPLAVLIFVYFVYTNTLLEVWLEFEKDDVNIGASRRVKSDVLLLMTLFNMDVTVGKTELYLAQLQDSNKELNADVTIMLSRGESVTCSSLIISRSAFFETILSGRWESGNVNDDFGEDSTVMKYIGLEEISLVHMKVILAHLQGCHDLHVFDYALDTEADSWDSDDFVNFLLETIEIADELLLVQLKHLCELAIKEFISIDNVLVLVGHADWMGAKKLFMACCWYMYNNLEVVLFDNSLLDLSDSIVEKIEAQMQLLDKCKHPEFVVGDHGEVNWSVFCRKSGPASKITVENFTADLAQFNEIFMSDAKGFSSFEPLVDVKTDGAVTAEARRKLLNRRMSNRESGDVLSEVRRLSISSTAALPNKLGASGTKQSDQFATREEECAVVDDEEFEIVRNRRRKSKSRLSNHKGGETASLDTLLQSEGSSAADSDVPANLARDGPAPRTGSGAIRKHSAPFTTGPVLGPALGETWNAEKKQTRIKFAPAMKLSQKERRRLRHGNDTTTSSANNISGGSNSQQEFRNPWNITKSEEIGAASAVESDGKLKALPILGQKEAPAPKLSAIMLEEATRSAEEKEPVITQTLQEIQQEQEFAKWWEEECRRVQQLEQAQTDSLSGNNGQSHLLRTESRRGGRPRRGKGRRGG</sequence>
<dbReference type="InterPro" id="IPR009091">
    <property type="entry name" value="RCC1/BLIP-II"/>
</dbReference>
<feature type="region of interest" description="Disordered" evidence="3">
    <location>
        <begin position="1203"/>
        <end position="1222"/>
    </location>
</feature>
<dbReference type="EMBL" id="LXTC01000003">
    <property type="protein sequence ID" value="OBA21293.1"/>
    <property type="molecule type" value="Genomic_DNA"/>
</dbReference>
<dbReference type="Gene3D" id="2.130.10.30">
    <property type="entry name" value="Regulator of chromosome condensation 1/beta-lactamase-inhibitor protein II"/>
    <property type="match status" value="1"/>
</dbReference>
<dbReference type="InterPro" id="IPR051625">
    <property type="entry name" value="Signaling_Regulatory_Domain"/>
</dbReference>
<keyword evidence="1" id="KW-0677">Repeat</keyword>
<feature type="region of interest" description="Disordered" evidence="3">
    <location>
        <begin position="1329"/>
        <end position="1362"/>
    </location>
</feature>
<keyword evidence="5" id="KW-1185">Reference proteome</keyword>